<dbReference type="CDD" id="cd14066">
    <property type="entry name" value="STKc_IRAK"/>
    <property type="match status" value="1"/>
</dbReference>
<keyword evidence="11" id="KW-0325">Glycoprotein</keyword>
<dbReference type="GO" id="GO:0004674">
    <property type="term" value="F:protein serine/threonine kinase activity"/>
    <property type="evidence" value="ECO:0007669"/>
    <property type="project" value="UniProtKB-KW"/>
</dbReference>
<keyword evidence="8 12" id="KW-0067">ATP-binding</keyword>
<keyword evidence="7" id="KW-0418">Kinase</keyword>
<keyword evidence="9" id="KW-1133">Transmembrane helix</keyword>
<feature type="domain" description="Protein kinase" evidence="15">
    <location>
        <begin position="318"/>
        <end position="607"/>
    </location>
</feature>
<dbReference type="PANTHER" id="PTHR27009">
    <property type="entry name" value="RUST RESISTANCE KINASE LR10-RELATED"/>
    <property type="match status" value="1"/>
</dbReference>
<evidence type="ECO:0000259" key="15">
    <source>
        <dbReference type="PROSITE" id="PS50011"/>
    </source>
</evidence>
<evidence type="ECO:0000256" key="13">
    <source>
        <dbReference type="SAM" id="MobiDB-lite"/>
    </source>
</evidence>
<dbReference type="Gene3D" id="1.10.510.10">
    <property type="entry name" value="Transferase(Phosphotransferase) domain 1"/>
    <property type="match status" value="1"/>
</dbReference>
<dbReference type="Pfam" id="PF13947">
    <property type="entry name" value="GUB_WAK_bind"/>
    <property type="match status" value="1"/>
</dbReference>
<keyword evidence="17" id="KW-1185">Reference proteome</keyword>
<keyword evidence="3" id="KW-0808">Transferase</keyword>
<comment type="subcellular location">
    <subcellularLocation>
        <location evidence="1">Membrane</location>
        <topology evidence="1">Single-pass type I membrane protein</topology>
    </subcellularLocation>
</comment>
<dbReference type="Pfam" id="PF00069">
    <property type="entry name" value="Pkinase"/>
    <property type="match status" value="1"/>
</dbReference>
<dbReference type="Pfam" id="PF14380">
    <property type="entry name" value="WAK_assoc"/>
    <property type="match status" value="1"/>
</dbReference>
<evidence type="ECO:0000256" key="11">
    <source>
        <dbReference type="ARBA" id="ARBA00023180"/>
    </source>
</evidence>
<keyword evidence="5 14" id="KW-0732">Signal</keyword>
<comment type="caution">
    <text evidence="16">The sequence shown here is derived from an EMBL/GenBank/DDBJ whole genome shotgun (WGS) entry which is preliminary data.</text>
</comment>
<dbReference type="EMBL" id="JADFTS010000008">
    <property type="protein sequence ID" value="KAF9593276.1"/>
    <property type="molecule type" value="Genomic_DNA"/>
</dbReference>
<sequence length="618" mass="70058">MFQLLLLLSFIVISLNKILPVSSIYCPYGYPNIQYPFNYEDRNFSRRWGEGHPGLMIKCLDSRPFINISNHLYLVQEIRYDLQIVTIVDADIEGQDCPQPRRNFSLSDSTPYLRLHYNFNKAIFFYNCTNNNHNYSVAQLLPCLDNYNNSNTNERSYAFDQDSIPKGFDGYRTCSESVVAPYFRVDRNFSRAYKLLGFELFWSTPTECQDCEKSGGMCLYNTTTSVPRCVCGFLDNIEDRVCPSHLSTGQKIKIGVSTGVGGLVLLTLLVIYRKIISSLCSRGRNKTETLINVEEFLQSYGCRALQRYKYSSVKKMTNSFKDTLGKGGYGCVFKGKLRDGRLVAVKVLNESKGNGEDFVNEVATIGGTNHVNVVSLLGFCAEKTKRALVYEFMPNGSLERFIYNEKKESSTMPILGWEKLYQIALGIARGLEYLHRGCNTRILHFDIKPHNILLDQDLCPKISDFGMAKLCPTRDISVVSMVGARGTIGYIAPEVCCRNFGGVSHKSDVYSYGMMVLEMIGGRKNIDVAVENMSEIYFPQWIYNHLKPDFNVEGSCEIFEEETTKRMIVVALWCIQTHPTDRPSMTKVVDMLEGNNEDLKMPPNPFLHPPSQSSISSS</sequence>
<evidence type="ECO:0000256" key="5">
    <source>
        <dbReference type="ARBA" id="ARBA00022729"/>
    </source>
</evidence>
<evidence type="ECO:0000256" key="8">
    <source>
        <dbReference type="ARBA" id="ARBA00022840"/>
    </source>
</evidence>
<evidence type="ECO:0000256" key="12">
    <source>
        <dbReference type="PROSITE-ProRule" id="PRU10141"/>
    </source>
</evidence>
<dbReference type="GO" id="GO:0030247">
    <property type="term" value="F:polysaccharide binding"/>
    <property type="evidence" value="ECO:0007669"/>
    <property type="project" value="InterPro"/>
</dbReference>
<dbReference type="InterPro" id="IPR032872">
    <property type="entry name" value="WAK_assoc_C"/>
</dbReference>
<evidence type="ECO:0000313" key="17">
    <source>
        <dbReference type="Proteomes" id="UP000631114"/>
    </source>
</evidence>
<dbReference type="GO" id="GO:0005524">
    <property type="term" value="F:ATP binding"/>
    <property type="evidence" value="ECO:0007669"/>
    <property type="project" value="UniProtKB-UniRule"/>
</dbReference>
<evidence type="ECO:0000256" key="6">
    <source>
        <dbReference type="ARBA" id="ARBA00022741"/>
    </source>
</evidence>
<reference evidence="16 17" key="1">
    <citation type="submission" date="2020-10" db="EMBL/GenBank/DDBJ databases">
        <title>The Coptis chinensis genome and diversification of protoberbering-type alkaloids.</title>
        <authorList>
            <person name="Wang B."/>
            <person name="Shu S."/>
            <person name="Song C."/>
            <person name="Liu Y."/>
        </authorList>
    </citation>
    <scope>NUCLEOTIDE SEQUENCE [LARGE SCALE GENOMIC DNA]</scope>
    <source>
        <strain evidence="16">HL-2020</strain>
        <tissue evidence="16">Leaf</tissue>
    </source>
</reference>
<evidence type="ECO:0000256" key="7">
    <source>
        <dbReference type="ARBA" id="ARBA00022777"/>
    </source>
</evidence>
<dbReference type="Gene3D" id="3.30.200.20">
    <property type="entry name" value="Phosphorylase Kinase, domain 1"/>
    <property type="match status" value="1"/>
</dbReference>
<proteinExistence type="predicted"/>
<gene>
    <name evidence="16" type="ORF">IFM89_021032</name>
</gene>
<dbReference type="SUPFAM" id="SSF56112">
    <property type="entry name" value="Protein kinase-like (PK-like)"/>
    <property type="match status" value="1"/>
</dbReference>
<dbReference type="InterPro" id="IPR000719">
    <property type="entry name" value="Prot_kinase_dom"/>
</dbReference>
<dbReference type="AlphaFoldDB" id="A0A835LN15"/>
<dbReference type="GO" id="GO:0016020">
    <property type="term" value="C:membrane"/>
    <property type="evidence" value="ECO:0007669"/>
    <property type="project" value="UniProtKB-SubCell"/>
</dbReference>
<keyword evidence="10" id="KW-0472">Membrane</keyword>
<dbReference type="OrthoDB" id="1668230at2759"/>
<dbReference type="FunFam" id="1.10.510.10:FF:000590">
    <property type="entry name" value="PR5-like receptor kinase"/>
    <property type="match status" value="1"/>
</dbReference>
<dbReference type="PROSITE" id="PS00107">
    <property type="entry name" value="PROTEIN_KINASE_ATP"/>
    <property type="match status" value="1"/>
</dbReference>
<evidence type="ECO:0000256" key="2">
    <source>
        <dbReference type="ARBA" id="ARBA00022527"/>
    </source>
</evidence>
<dbReference type="FunFam" id="3.30.200.20:FF:000178">
    <property type="entry name" value="serine/threonine-protein kinase PBS1-like"/>
    <property type="match status" value="1"/>
</dbReference>
<name>A0A835LN15_9MAGN</name>
<evidence type="ECO:0000256" key="1">
    <source>
        <dbReference type="ARBA" id="ARBA00004479"/>
    </source>
</evidence>
<evidence type="ECO:0000256" key="4">
    <source>
        <dbReference type="ARBA" id="ARBA00022692"/>
    </source>
</evidence>
<feature type="region of interest" description="Disordered" evidence="13">
    <location>
        <begin position="599"/>
        <end position="618"/>
    </location>
</feature>
<feature type="binding site" evidence="12">
    <location>
        <position position="346"/>
    </location>
    <ligand>
        <name>ATP</name>
        <dbReference type="ChEBI" id="CHEBI:30616"/>
    </ligand>
</feature>
<keyword evidence="6 12" id="KW-0547">Nucleotide-binding</keyword>
<evidence type="ECO:0000313" key="16">
    <source>
        <dbReference type="EMBL" id="KAF9593276.1"/>
    </source>
</evidence>
<protein>
    <recommendedName>
        <fullName evidence="15">Protein kinase domain-containing protein</fullName>
    </recommendedName>
</protein>
<evidence type="ECO:0000256" key="9">
    <source>
        <dbReference type="ARBA" id="ARBA00022989"/>
    </source>
</evidence>
<keyword evidence="4" id="KW-0812">Transmembrane</keyword>
<keyword evidence="2" id="KW-0723">Serine/threonine-protein kinase</keyword>
<organism evidence="16 17">
    <name type="scientific">Coptis chinensis</name>
    <dbReference type="NCBI Taxonomy" id="261450"/>
    <lineage>
        <taxon>Eukaryota</taxon>
        <taxon>Viridiplantae</taxon>
        <taxon>Streptophyta</taxon>
        <taxon>Embryophyta</taxon>
        <taxon>Tracheophyta</taxon>
        <taxon>Spermatophyta</taxon>
        <taxon>Magnoliopsida</taxon>
        <taxon>Ranunculales</taxon>
        <taxon>Ranunculaceae</taxon>
        <taxon>Coptidoideae</taxon>
        <taxon>Coptis</taxon>
    </lineage>
</organism>
<feature type="chain" id="PRO_5032715281" description="Protein kinase domain-containing protein" evidence="14">
    <location>
        <begin position="24"/>
        <end position="618"/>
    </location>
</feature>
<dbReference type="InterPro" id="IPR045874">
    <property type="entry name" value="LRK10/LRL21-25-like"/>
</dbReference>
<dbReference type="InterPro" id="IPR011009">
    <property type="entry name" value="Kinase-like_dom_sf"/>
</dbReference>
<dbReference type="InterPro" id="IPR008271">
    <property type="entry name" value="Ser/Thr_kinase_AS"/>
</dbReference>
<evidence type="ECO:0000256" key="10">
    <source>
        <dbReference type="ARBA" id="ARBA00023136"/>
    </source>
</evidence>
<accession>A0A835LN15</accession>
<feature type="signal peptide" evidence="14">
    <location>
        <begin position="1"/>
        <end position="23"/>
    </location>
</feature>
<dbReference type="Proteomes" id="UP000631114">
    <property type="component" value="Unassembled WGS sequence"/>
</dbReference>
<dbReference type="InterPro" id="IPR017441">
    <property type="entry name" value="Protein_kinase_ATP_BS"/>
</dbReference>
<evidence type="ECO:0000256" key="3">
    <source>
        <dbReference type="ARBA" id="ARBA00022679"/>
    </source>
</evidence>
<dbReference type="InterPro" id="IPR025287">
    <property type="entry name" value="WAK_GUB"/>
</dbReference>
<dbReference type="PROSITE" id="PS00108">
    <property type="entry name" value="PROTEIN_KINASE_ST"/>
    <property type="match status" value="1"/>
</dbReference>
<dbReference type="PROSITE" id="PS50011">
    <property type="entry name" value="PROTEIN_KINASE_DOM"/>
    <property type="match status" value="1"/>
</dbReference>
<evidence type="ECO:0000256" key="14">
    <source>
        <dbReference type="SAM" id="SignalP"/>
    </source>
</evidence>
<dbReference type="SMART" id="SM00220">
    <property type="entry name" value="S_TKc"/>
    <property type="match status" value="1"/>
</dbReference>